<dbReference type="InterPro" id="IPR002067">
    <property type="entry name" value="MCP"/>
</dbReference>
<name>A0A9N9REM5_9NEOP</name>
<dbReference type="GO" id="GO:0005509">
    <property type="term" value="F:calcium ion binding"/>
    <property type="evidence" value="ECO:0007669"/>
    <property type="project" value="InterPro"/>
</dbReference>
<keyword evidence="3" id="KW-0813">Transport</keyword>
<dbReference type="OrthoDB" id="2161at2759"/>
<evidence type="ECO:0000259" key="14">
    <source>
        <dbReference type="Pfam" id="PF13202"/>
    </source>
</evidence>
<dbReference type="GO" id="GO:0005743">
    <property type="term" value="C:mitochondrial inner membrane"/>
    <property type="evidence" value="ECO:0007669"/>
    <property type="project" value="UniProtKB-SubCell"/>
</dbReference>
<dbReference type="AlphaFoldDB" id="A0A9N9REM5"/>
<dbReference type="PRINTS" id="PR00926">
    <property type="entry name" value="MITOCARRIER"/>
</dbReference>
<protein>
    <recommendedName>
        <fullName evidence="14">EF-hand domain-containing protein</fullName>
    </recommendedName>
</protein>
<feature type="repeat" description="Solcar" evidence="12">
    <location>
        <begin position="665"/>
        <end position="749"/>
    </location>
</feature>
<evidence type="ECO:0000313" key="15">
    <source>
        <dbReference type="EMBL" id="CAG9795389.1"/>
    </source>
</evidence>
<dbReference type="InterPro" id="IPR018247">
    <property type="entry name" value="EF_Hand_1_Ca_BS"/>
</dbReference>
<dbReference type="FunFam" id="1.50.40.10:FF:000004">
    <property type="entry name" value="Calcium-binding mitochondrial carrier protein Aralar1"/>
    <property type="match status" value="1"/>
</dbReference>
<comment type="similarity">
    <text evidence="2">Belongs to the mitochondrial carrier (TC 2.A.29) family.</text>
</comment>
<organism evidence="15 16">
    <name type="scientific">Diatraea saccharalis</name>
    <name type="common">sugarcane borer</name>
    <dbReference type="NCBI Taxonomy" id="40085"/>
    <lineage>
        <taxon>Eukaryota</taxon>
        <taxon>Metazoa</taxon>
        <taxon>Ecdysozoa</taxon>
        <taxon>Arthropoda</taxon>
        <taxon>Hexapoda</taxon>
        <taxon>Insecta</taxon>
        <taxon>Pterygota</taxon>
        <taxon>Neoptera</taxon>
        <taxon>Endopterygota</taxon>
        <taxon>Lepidoptera</taxon>
        <taxon>Glossata</taxon>
        <taxon>Ditrysia</taxon>
        <taxon>Pyraloidea</taxon>
        <taxon>Crambidae</taxon>
        <taxon>Crambinae</taxon>
        <taxon>Diatraea</taxon>
    </lineage>
</organism>
<dbReference type="PROSITE" id="PS50920">
    <property type="entry name" value="SOLCAR"/>
    <property type="match status" value="3"/>
</dbReference>
<evidence type="ECO:0000256" key="2">
    <source>
        <dbReference type="ARBA" id="ARBA00006375"/>
    </source>
</evidence>
<dbReference type="PROSITE" id="PS00018">
    <property type="entry name" value="EF_HAND_1"/>
    <property type="match status" value="1"/>
</dbReference>
<keyword evidence="4 12" id="KW-0812">Transmembrane</keyword>
<evidence type="ECO:0000256" key="3">
    <source>
        <dbReference type="ARBA" id="ARBA00022448"/>
    </source>
</evidence>
<reference evidence="15" key="1">
    <citation type="submission" date="2021-12" db="EMBL/GenBank/DDBJ databases">
        <authorList>
            <person name="King R."/>
        </authorList>
    </citation>
    <scope>NUCLEOTIDE SEQUENCE</scope>
</reference>
<dbReference type="InterPro" id="IPR018108">
    <property type="entry name" value="MCP_transmembrane"/>
</dbReference>
<dbReference type="Gene3D" id="1.50.40.10">
    <property type="entry name" value="Mitochondrial carrier domain"/>
    <property type="match status" value="2"/>
</dbReference>
<keyword evidence="10 12" id="KW-0472">Membrane</keyword>
<dbReference type="PANTHER" id="PTHR45678">
    <property type="entry name" value="MITOCHONDRIAL 2-OXODICARBOXYLATE CARRIER 1-RELATED"/>
    <property type="match status" value="1"/>
</dbReference>
<accession>A0A9N9REM5</accession>
<evidence type="ECO:0000256" key="8">
    <source>
        <dbReference type="ARBA" id="ARBA00022989"/>
    </source>
</evidence>
<evidence type="ECO:0000256" key="13">
    <source>
        <dbReference type="SAM" id="MobiDB-lite"/>
    </source>
</evidence>
<evidence type="ECO:0000256" key="6">
    <source>
        <dbReference type="ARBA" id="ARBA00022792"/>
    </source>
</evidence>
<evidence type="ECO:0000256" key="11">
    <source>
        <dbReference type="ARBA" id="ARBA00038674"/>
    </source>
</evidence>
<dbReference type="GO" id="GO:0015183">
    <property type="term" value="F:L-aspartate transmembrane transporter activity"/>
    <property type="evidence" value="ECO:0007669"/>
    <property type="project" value="TreeGrafter"/>
</dbReference>
<keyword evidence="8" id="KW-1133">Transmembrane helix</keyword>
<feature type="repeat" description="Solcar" evidence="12">
    <location>
        <begin position="567"/>
        <end position="657"/>
    </location>
</feature>
<dbReference type="SUPFAM" id="SSF103506">
    <property type="entry name" value="Mitochondrial carrier"/>
    <property type="match status" value="1"/>
</dbReference>
<dbReference type="GO" id="GO:0005313">
    <property type="term" value="F:L-glutamate transmembrane transporter activity"/>
    <property type="evidence" value="ECO:0007669"/>
    <property type="project" value="TreeGrafter"/>
</dbReference>
<proteinExistence type="inferred from homology"/>
<dbReference type="Pfam" id="PF00153">
    <property type="entry name" value="Mito_carr"/>
    <property type="match status" value="3"/>
</dbReference>
<keyword evidence="7" id="KW-0106">Calcium</keyword>
<feature type="repeat" description="Solcar" evidence="12">
    <location>
        <begin position="757"/>
        <end position="845"/>
    </location>
</feature>
<comment type="subunit">
    <text evidence="11">Homodimer (via N-terminus).</text>
</comment>
<dbReference type="Proteomes" id="UP001153714">
    <property type="component" value="Chromosome 7"/>
</dbReference>
<dbReference type="GO" id="GO:0043490">
    <property type="term" value="P:malate-aspartate shuttle"/>
    <property type="evidence" value="ECO:0007669"/>
    <property type="project" value="TreeGrafter"/>
</dbReference>
<evidence type="ECO:0000256" key="9">
    <source>
        <dbReference type="ARBA" id="ARBA00023128"/>
    </source>
</evidence>
<keyword evidence="9" id="KW-0496">Mitochondrion</keyword>
<dbReference type="InterPro" id="IPR002048">
    <property type="entry name" value="EF_hand_dom"/>
</dbReference>
<dbReference type="SUPFAM" id="SSF47473">
    <property type="entry name" value="EF-hand"/>
    <property type="match status" value="2"/>
</dbReference>
<comment type="subcellular location">
    <subcellularLocation>
        <location evidence="1">Mitochondrion inner membrane</location>
        <topology evidence="1">Multi-pass membrane protein</topology>
    </subcellularLocation>
</comment>
<evidence type="ECO:0000256" key="4">
    <source>
        <dbReference type="ARBA" id="ARBA00022692"/>
    </source>
</evidence>
<feature type="domain" description="EF-hand" evidence="14">
    <location>
        <begin position="307"/>
        <end position="323"/>
    </location>
</feature>
<reference evidence="15" key="2">
    <citation type="submission" date="2022-10" db="EMBL/GenBank/DDBJ databases">
        <authorList>
            <consortium name="ENA_rothamsted_submissions"/>
            <consortium name="culmorum"/>
            <person name="King R."/>
        </authorList>
    </citation>
    <scope>NUCLEOTIDE SEQUENCE</scope>
</reference>
<evidence type="ECO:0000256" key="12">
    <source>
        <dbReference type="PROSITE-ProRule" id="PRU00282"/>
    </source>
</evidence>
<feature type="region of interest" description="Disordered" evidence="13">
    <location>
        <begin position="171"/>
        <end position="221"/>
    </location>
</feature>
<keyword evidence="16" id="KW-1185">Reference proteome</keyword>
<evidence type="ECO:0000256" key="10">
    <source>
        <dbReference type="ARBA" id="ARBA00023136"/>
    </source>
</evidence>
<dbReference type="Pfam" id="PF13202">
    <property type="entry name" value="EF-hand_5"/>
    <property type="match status" value="1"/>
</dbReference>
<dbReference type="Gene3D" id="1.10.238.10">
    <property type="entry name" value="EF-hand"/>
    <property type="match status" value="2"/>
</dbReference>
<dbReference type="PANTHER" id="PTHR45678:SF9">
    <property type="entry name" value="CALCIUM-BINDING MITOCHONDRIAL CARRIER PROTEIN ARALAR1"/>
    <property type="match status" value="1"/>
</dbReference>
<dbReference type="EMBL" id="OU893338">
    <property type="protein sequence ID" value="CAG9795389.1"/>
    <property type="molecule type" value="Genomic_DNA"/>
</dbReference>
<keyword evidence="5" id="KW-0677">Repeat</keyword>
<evidence type="ECO:0000313" key="16">
    <source>
        <dbReference type="Proteomes" id="UP001153714"/>
    </source>
</evidence>
<gene>
    <name evidence="15" type="ORF">DIATSA_LOCUS12659</name>
</gene>
<dbReference type="InterPro" id="IPR023395">
    <property type="entry name" value="MCP_dom_sf"/>
</dbReference>
<evidence type="ECO:0000256" key="1">
    <source>
        <dbReference type="ARBA" id="ARBA00004448"/>
    </source>
</evidence>
<sequence>MDYERWKKLREVEVLDEKNNNVTIDNEIAETSTSEVFPRSKNISADTLAAEYSRASLIEPSRAELNHGRGMHATRRRTQTRDHFDRLIAASETRLDHLETKHRNTLMYFYNSSLPWARGCVAAGGAVDTRPLETGPIPAFTTLGLAGHGASARVDLLCCYSRGIKKMNAKQKSKISVMRGPGSGRSKRKVTSDEREGQRVGSGRSESERMDEGTESPDSVGIDENFSFLPTTYGNKLFWTNASLNSQVIGVKKADPKELYNIFLQYATVEKNGEKFITNENFIRKFLALFDEDDYNNESVALFATIMDTNKDGLISFSEFQAFENLLCSPDALYRTAFQLFRRHENDYVTYEDFVGIIERSIYQQTLPFDLDSTFIHLYFGQNKSEVLKYHEFCQFLHDYNNEYSLEAFRRYNKDGFIEVGDFKNIMLTVKQHLLTDALRSKVLNSKRFLQDKHKISFSYYMAFISLLYHMELFKRVYLYATKGDKKRPVTKDQFLHSAQMMSQITPLEINILYSLCDIIYQIDGKLLYKHLKEITPEQYYRRVKQSITEIKAVSSPDERGIFIQILESAYRFFIGGIAGGLGAAAVYPIDLVKTRMQNQRIQQKGDAIYANSIDCFKKVLQYEGARGLYRGVVPQVCGVVPEKALKLCVNDFIRDKMTDKNGKLSLFGEILAGASAGTSQILISNPLEIVKIRLQVAGESGAKSKITTMSVVRDLGFFGLYKGSTACALRDAPFSAIYFPAYTYLKAKFADDSGYNHPVTLLVAGAAAGLPSAALVTPMDVIKTRLQVVPKKGQTVYNGIIDASKKIYTEEGFKAFWKGTLARICRSSPQFGVTLAAYEVLQRLFYIDFGGSRPSGSELRVLSPVQETKKKAHHIGGYQVAIPVLTGLETKFGISLPRFSHPKPQ</sequence>
<dbReference type="InterPro" id="IPR011992">
    <property type="entry name" value="EF-hand-dom_pair"/>
</dbReference>
<dbReference type="FunFam" id="1.10.238.10:FF:000416">
    <property type="entry name" value="Aralar1, isoform F"/>
    <property type="match status" value="1"/>
</dbReference>
<dbReference type="InterPro" id="IPR051028">
    <property type="entry name" value="Mito_Solute_Carrier"/>
</dbReference>
<evidence type="ECO:0000256" key="7">
    <source>
        <dbReference type="ARBA" id="ARBA00022837"/>
    </source>
</evidence>
<keyword evidence="6" id="KW-0999">Mitochondrion inner membrane</keyword>
<evidence type="ECO:0000256" key="5">
    <source>
        <dbReference type="ARBA" id="ARBA00022737"/>
    </source>
</evidence>